<dbReference type="EMBL" id="CAMAPE010000015">
    <property type="protein sequence ID" value="CAH9081856.1"/>
    <property type="molecule type" value="Genomic_DNA"/>
</dbReference>
<evidence type="ECO:0000256" key="2">
    <source>
        <dbReference type="SAM" id="MobiDB-lite"/>
    </source>
</evidence>
<proteinExistence type="predicted"/>
<keyword evidence="1" id="KW-0862">Zinc</keyword>
<evidence type="ECO:0000256" key="1">
    <source>
        <dbReference type="PROSITE-ProRule" id="PRU00042"/>
    </source>
</evidence>
<dbReference type="OrthoDB" id="1933825at2759"/>
<dbReference type="PANTHER" id="PTHR47593">
    <property type="entry name" value="ZINC FINGER PROTEIN 4-LIKE"/>
    <property type="match status" value="1"/>
</dbReference>
<keyword evidence="1" id="KW-0479">Metal-binding</keyword>
<dbReference type="AlphaFoldDB" id="A0A9P0Z036"/>
<gene>
    <name evidence="4" type="ORF">CEURO_LOCUS8027</name>
</gene>
<dbReference type="InterPro" id="IPR053266">
    <property type="entry name" value="Zinc_finger_protein_7"/>
</dbReference>
<dbReference type="InterPro" id="IPR013087">
    <property type="entry name" value="Znf_C2H2_type"/>
</dbReference>
<dbReference type="InterPro" id="IPR036236">
    <property type="entry name" value="Znf_C2H2_sf"/>
</dbReference>
<evidence type="ECO:0000313" key="5">
    <source>
        <dbReference type="Proteomes" id="UP001152484"/>
    </source>
</evidence>
<dbReference type="PROSITE" id="PS50157">
    <property type="entry name" value="ZINC_FINGER_C2H2_2"/>
    <property type="match status" value="1"/>
</dbReference>
<evidence type="ECO:0000313" key="4">
    <source>
        <dbReference type="EMBL" id="CAH9081856.1"/>
    </source>
</evidence>
<accession>A0A9P0Z036</accession>
<feature type="compositionally biased region" description="Acidic residues" evidence="2">
    <location>
        <begin position="137"/>
        <end position="147"/>
    </location>
</feature>
<feature type="region of interest" description="Disordered" evidence="2">
    <location>
        <begin position="107"/>
        <end position="147"/>
    </location>
</feature>
<evidence type="ECO:0000259" key="3">
    <source>
        <dbReference type="PROSITE" id="PS50157"/>
    </source>
</evidence>
<protein>
    <recommendedName>
        <fullName evidence="3">C2H2-type domain-containing protein</fullName>
    </recommendedName>
</protein>
<dbReference type="PANTHER" id="PTHR47593:SF8">
    <property type="entry name" value="OS12G0581900 PROTEIN"/>
    <property type="match status" value="1"/>
</dbReference>
<sequence length="147" mass="16679">MRSEDNACSGDQLLGPGEWLSLSLGRKAPSEPELLPARPIVSVKLFSCNYCRRKFYSSQALGGHQNAHKRERMALVPPTPTMHKQTRDDCKAAARFRSQPSYAQFRMAWQSNPKEGEEEEEEEGLKWPGSFQLSPQESEELDLNLKL</sequence>
<reference evidence="4" key="1">
    <citation type="submission" date="2022-07" db="EMBL/GenBank/DDBJ databases">
        <authorList>
            <person name="Macas J."/>
            <person name="Novak P."/>
            <person name="Neumann P."/>
        </authorList>
    </citation>
    <scope>NUCLEOTIDE SEQUENCE</scope>
</reference>
<dbReference type="PROSITE" id="PS00028">
    <property type="entry name" value="ZINC_FINGER_C2H2_1"/>
    <property type="match status" value="1"/>
</dbReference>
<dbReference type="GO" id="GO:0008270">
    <property type="term" value="F:zinc ion binding"/>
    <property type="evidence" value="ECO:0007669"/>
    <property type="project" value="UniProtKB-KW"/>
</dbReference>
<name>A0A9P0Z036_CUSEU</name>
<keyword evidence="5" id="KW-1185">Reference proteome</keyword>
<keyword evidence="1" id="KW-0863">Zinc-finger</keyword>
<dbReference type="Gene3D" id="3.30.160.60">
    <property type="entry name" value="Classic Zinc Finger"/>
    <property type="match status" value="1"/>
</dbReference>
<organism evidence="4 5">
    <name type="scientific">Cuscuta europaea</name>
    <name type="common">European dodder</name>
    <dbReference type="NCBI Taxonomy" id="41803"/>
    <lineage>
        <taxon>Eukaryota</taxon>
        <taxon>Viridiplantae</taxon>
        <taxon>Streptophyta</taxon>
        <taxon>Embryophyta</taxon>
        <taxon>Tracheophyta</taxon>
        <taxon>Spermatophyta</taxon>
        <taxon>Magnoliopsida</taxon>
        <taxon>eudicotyledons</taxon>
        <taxon>Gunneridae</taxon>
        <taxon>Pentapetalae</taxon>
        <taxon>asterids</taxon>
        <taxon>lamiids</taxon>
        <taxon>Solanales</taxon>
        <taxon>Convolvulaceae</taxon>
        <taxon>Cuscuteae</taxon>
        <taxon>Cuscuta</taxon>
        <taxon>Cuscuta subgen. Cuscuta</taxon>
    </lineage>
</organism>
<dbReference type="Proteomes" id="UP001152484">
    <property type="component" value="Unassembled WGS sequence"/>
</dbReference>
<comment type="caution">
    <text evidence="4">The sequence shown here is derived from an EMBL/GenBank/DDBJ whole genome shotgun (WGS) entry which is preliminary data.</text>
</comment>
<feature type="domain" description="C2H2-type" evidence="3">
    <location>
        <begin position="46"/>
        <end position="73"/>
    </location>
</feature>
<dbReference type="SUPFAM" id="SSF57667">
    <property type="entry name" value="beta-beta-alpha zinc fingers"/>
    <property type="match status" value="1"/>
</dbReference>